<organism evidence="1 2">
    <name type="scientific">Noviherbaspirillum autotrophicum</name>
    <dbReference type="NCBI Taxonomy" id="709839"/>
    <lineage>
        <taxon>Bacteria</taxon>
        <taxon>Pseudomonadati</taxon>
        <taxon>Pseudomonadota</taxon>
        <taxon>Betaproteobacteria</taxon>
        <taxon>Burkholderiales</taxon>
        <taxon>Oxalobacteraceae</taxon>
        <taxon>Noviherbaspirillum</taxon>
    </lineage>
</organism>
<evidence type="ECO:0000313" key="1">
    <source>
        <dbReference type="EMBL" id="KIF82637.1"/>
    </source>
</evidence>
<name>A0A0C1YPW4_9BURK</name>
<dbReference type="OrthoDB" id="5295943at2"/>
<keyword evidence="2" id="KW-1185">Reference proteome</keyword>
<gene>
    <name evidence="1" type="ORF">TSA66_20295</name>
</gene>
<sequence>MKVYNLSCEHDHRFEGWFSSEDDYMTQLAQNRIECPVCESRSVNKLPSAPRLNLSTAQEPRGNVAAKIQAQIMNMMRQVVASAEDVGERFADEARRIHYNESPERSIRGIASVAECEALVDEGIDVTPLPLPAALKQPLQ</sequence>
<comment type="caution">
    <text evidence="1">The sequence shown here is derived from an EMBL/GenBank/DDBJ whole genome shotgun (WGS) entry which is preliminary data.</text>
</comment>
<dbReference type="STRING" id="709839.TSA66_20295"/>
<reference evidence="1 2" key="1">
    <citation type="submission" date="2014-12" db="EMBL/GenBank/DDBJ databases">
        <title>Denitrispirillum autotrophicum gen. nov., sp. nov., Denitrifying, Facultatively Autotrophic Bacteria Isolated from Rice Paddy Soil.</title>
        <authorList>
            <person name="Ishii S."/>
            <person name="Ashida N."/>
            <person name="Ohno H."/>
            <person name="Otsuka S."/>
            <person name="Yokota A."/>
            <person name="Senoo K."/>
        </authorList>
    </citation>
    <scope>NUCLEOTIDE SEQUENCE [LARGE SCALE GENOMIC DNA]</scope>
    <source>
        <strain evidence="1 2">TSA66</strain>
    </source>
</reference>
<proteinExistence type="predicted"/>
<dbReference type="Pfam" id="PF06676">
    <property type="entry name" value="DUF1178"/>
    <property type="match status" value="1"/>
</dbReference>
<dbReference type="PIRSF" id="PIRSF032131">
    <property type="entry name" value="UCP032131"/>
    <property type="match status" value="1"/>
</dbReference>
<dbReference type="RefSeq" id="WP_040041314.1">
    <property type="nucleotide sequence ID" value="NZ_JWJG01000028.1"/>
</dbReference>
<evidence type="ECO:0000313" key="2">
    <source>
        <dbReference type="Proteomes" id="UP000031572"/>
    </source>
</evidence>
<dbReference type="AlphaFoldDB" id="A0A0C1YPW4"/>
<dbReference type="EMBL" id="JWJG01000028">
    <property type="protein sequence ID" value="KIF82637.1"/>
    <property type="molecule type" value="Genomic_DNA"/>
</dbReference>
<protein>
    <submittedName>
        <fullName evidence="1">Uncharacterized protein</fullName>
    </submittedName>
</protein>
<accession>A0A0C1YPW4</accession>
<dbReference type="Proteomes" id="UP000031572">
    <property type="component" value="Unassembled WGS sequence"/>
</dbReference>
<dbReference type="InterPro" id="IPR009562">
    <property type="entry name" value="DUF1178"/>
</dbReference>